<dbReference type="PANTHER" id="PTHR45646">
    <property type="entry name" value="SERINE/THREONINE-PROTEIN KINASE DOA-RELATED"/>
    <property type="match status" value="1"/>
</dbReference>
<gene>
    <name evidence="7" type="ORF">BDW02DRAFT_640999</name>
</gene>
<keyword evidence="2" id="KW-0808">Transferase</keyword>
<evidence type="ECO:0000313" key="7">
    <source>
        <dbReference type="EMBL" id="KAF1832108.1"/>
    </source>
</evidence>
<dbReference type="PANTHER" id="PTHR45646:SF11">
    <property type="entry name" value="SERINE_THREONINE-PROTEIN KINASE DOA"/>
    <property type="match status" value="1"/>
</dbReference>
<dbReference type="GO" id="GO:0005634">
    <property type="term" value="C:nucleus"/>
    <property type="evidence" value="ECO:0007669"/>
    <property type="project" value="TreeGrafter"/>
</dbReference>
<evidence type="ECO:0000256" key="5">
    <source>
        <dbReference type="ARBA" id="ARBA00022840"/>
    </source>
</evidence>
<dbReference type="InterPro" id="IPR051175">
    <property type="entry name" value="CLK_kinases"/>
</dbReference>
<dbReference type="Gene3D" id="3.30.200.20">
    <property type="entry name" value="Phosphorylase Kinase, domain 1"/>
    <property type="match status" value="1"/>
</dbReference>
<name>A0A6A5K4F8_9PLEO</name>
<proteinExistence type="predicted"/>
<evidence type="ECO:0000259" key="6">
    <source>
        <dbReference type="PROSITE" id="PS50011"/>
    </source>
</evidence>
<dbReference type="EMBL" id="ML975346">
    <property type="protein sequence ID" value="KAF1832108.1"/>
    <property type="molecule type" value="Genomic_DNA"/>
</dbReference>
<evidence type="ECO:0000256" key="1">
    <source>
        <dbReference type="ARBA" id="ARBA00022527"/>
    </source>
</evidence>
<evidence type="ECO:0000313" key="8">
    <source>
        <dbReference type="Proteomes" id="UP000800040"/>
    </source>
</evidence>
<dbReference type="OrthoDB" id="5979581at2759"/>
<dbReference type="PROSITE" id="PS50011">
    <property type="entry name" value="PROTEIN_KINASE_DOM"/>
    <property type="match status" value="1"/>
</dbReference>
<dbReference type="GO" id="GO:0004674">
    <property type="term" value="F:protein serine/threonine kinase activity"/>
    <property type="evidence" value="ECO:0007669"/>
    <property type="project" value="UniProtKB-KW"/>
</dbReference>
<reference evidence="7" key="1">
    <citation type="submission" date="2020-01" db="EMBL/GenBank/DDBJ databases">
        <authorList>
            <consortium name="DOE Joint Genome Institute"/>
            <person name="Haridas S."/>
            <person name="Albert R."/>
            <person name="Binder M."/>
            <person name="Bloem J."/>
            <person name="Labutti K."/>
            <person name="Salamov A."/>
            <person name="Andreopoulos B."/>
            <person name="Baker S.E."/>
            <person name="Barry K."/>
            <person name="Bills G."/>
            <person name="Bluhm B.H."/>
            <person name="Cannon C."/>
            <person name="Castanera R."/>
            <person name="Culley D.E."/>
            <person name="Daum C."/>
            <person name="Ezra D."/>
            <person name="Gonzalez J.B."/>
            <person name="Henrissat B."/>
            <person name="Kuo A."/>
            <person name="Liang C."/>
            <person name="Lipzen A."/>
            <person name="Lutzoni F."/>
            <person name="Magnuson J."/>
            <person name="Mondo S."/>
            <person name="Nolan M."/>
            <person name="Ohm R."/>
            <person name="Pangilinan J."/>
            <person name="Park H.-J."/>
            <person name="Ramirez L."/>
            <person name="Alfaro M."/>
            <person name="Sun H."/>
            <person name="Tritt A."/>
            <person name="Yoshinaga Y."/>
            <person name="Zwiers L.-H."/>
            <person name="Turgeon B.G."/>
            <person name="Goodwin S.B."/>
            <person name="Spatafora J.W."/>
            <person name="Crous P.W."/>
            <person name="Grigoriev I.V."/>
        </authorList>
    </citation>
    <scope>NUCLEOTIDE SEQUENCE</scope>
    <source>
        <strain evidence="7">P77</strain>
    </source>
</reference>
<dbReference type="GO" id="GO:0043484">
    <property type="term" value="P:regulation of RNA splicing"/>
    <property type="evidence" value="ECO:0007669"/>
    <property type="project" value="TreeGrafter"/>
</dbReference>
<keyword evidence="5" id="KW-0067">ATP-binding</keyword>
<feature type="domain" description="Protein kinase" evidence="6">
    <location>
        <begin position="59"/>
        <end position="384"/>
    </location>
</feature>
<evidence type="ECO:0000256" key="3">
    <source>
        <dbReference type="ARBA" id="ARBA00022741"/>
    </source>
</evidence>
<accession>A0A6A5K4F8</accession>
<keyword evidence="8" id="KW-1185">Reference proteome</keyword>
<dbReference type="PROSITE" id="PS00108">
    <property type="entry name" value="PROTEIN_KINASE_ST"/>
    <property type="match status" value="1"/>
</dbReference>
<organism evidence="7 8">
    <name type="scientific">Decorospora gaudefroyi</name>
    <dbReference type="NCBI Taxonomy" id="184978"/>
    <lineage>
        <taxon>Eukaryota</taxon>
        <taxon>Fungi</taxon>
        <taxon>Dikarya</taxon>
        <taxon>Ascomycota</taxon>
        <taxon>Pezizomycotina</taxon>
        <taxon>Dothideomycetes</taxon>
        <taxon>Pleosporomycetidae</taxon>
        <taxon>Pleosporales</taxon>
        <taxon>Pleosporineae</taxon>
        <taxon>Pleosporaceae</taxon>
        <taxon>Decorospora</taxon>
    </lineage>
</organism>
<dbReference type="Proteomes" id="UP000800040">
    <property type="component" value="Unassembled WGS sequence"/>
</dbReference>
<dbReference type="Pfam" id="PF00069">
    <property type="entry name" value="Pkinase"/>
    <property type="match status" value="1"/>
</dbReference>
<dbReference type="InterPro" id="IPR000719">
    <property type="entry name" value="Prot_kinase_dom"/>
</dbReference>
<dbReference type="SMART" id="SM00220">
    <property type="entry name" value="S_TKc"/>
    <property type="match status" value="1"/>
</dbReference>
<keyword evidence="3" id="KW-0547">Nucleotide-binding</keyword>
<protein>
    <submittedName>
        <fullName evidence="7">CMGC protein kinase</fullName>
    </submittedName>
</protein>
<sequence>MFKLAKSLFRRQPWPQLKFPTSGFEVVSDAVLFEEEQLEEFHRGVYYPVNIGDVFASKYQVVGKLGFGVTLTVWLARDLQQVMVAFTREGIDEDEYNMYNILSKGNTWHPGYNHVRTALDLFTIPRQGGNHRCLVQKPMWDSFKDPLNRNPAHRFTDELLQAGLSQVFLALDYLHTEAKIIHTDIKSDNILVEIEDQDILKAFVDAEMTSPSPRKVVDGKPIYATRQFGLPKEYGCVVLGDLGSAVRGDKPQIHDAQPDVYRCPEVMLKTEWRYPADIWNVGAMIWDLYEDKHLFYAHLAEVVAMLDPPPMDMLERGARSKEFFDGEGNWIAEICIPQGLTLERSEEDLDGEKKEEFLQFVRCMLQWRPEDRWTAKELLGHPWMRGNL</sequence>
<dbReference type="AlphaFoldDB" id="A0A6A5K4F8"/>
<keyword evidence="1" id="KW-0723">Serine/threonine-protein kinase</keyword>
<keyword evidence="4 7" id="KW-0418">Kinase</keyword>
<evidence type="ECO:0000256" key="2">
    <source>
        <dbReference type="ARBA" id="ARBA00022679"/>
    </source>
</evidence>
<evidence type="ECO:0000256" key="4">
    <source>
        <dbReference type="ARBA" id="ARBA00022777"/>
    </source>
</evidence>
<dbReference type="InterPro" id="IPR011009">
    <property type="entry name" value="Kinase-like_dom_sf"/>
</dbReference>
<dbReference type="GO" id="GO:0005524">
    <property type="term" value="F:ATP binding"/>
    <property type="evidence" value="ECO:0007669"/>
    <property type="project" value="UniProtKB-KW"/>
</dbReference>
<dbReference type="SUPFAM" id="SSF56112">
    <property type="entry name" value="Protein kinase-like (PK-like)"/>
    <property type="match status" value="1"/>
</dbReference>
<dbReference type="InterPro" id="IPR008271">
    <property type="entry name" value="Ser/Thr_kinase_AS"/>
</dbReference>
<dbReference type="Gene3D" id="1.10.510.10">
    <property type="entry name" value="Transferase(Phosphotransferase) domain 1"/>
    <property type="match status" value="1"/>
</dbReference>